<organism evidence="1 2">
    <name type="scientific">Heyndrickxia coagulans</name>
    <name type="common">Weizmannia coagulans</name>
    <dbReference type="NCBI Taxonomy" id="1398"/>
    <lineage>
        <taxon>Bacteria</taxon>
        <taxon>Bacillati</taxon>
        <taxon>Bacillota</taxon>
        <taxon>Bacilli</taxon>
        <taxon>Bacillales</taxon>
        <taxon>Bacillaceae</taxon>
        <taxon>Heyndrickxia</taxon>
    </lineage>
</organism>
<dbReference type="NCBIfam" id="TIGR01716">
    <property type="entry name" value="RGG_Cterm"/>
    <property type="match status" value="1"/>
</dbReference>
<reference evidence="2" key="1">
    <citation type="submission" date="2015-01" db="EMBL/GenBank/DDBJ databases">
        <title>Comparative genome analysis of Bacillus coagulans HM-08, Clostridium butyricum HM-68, Bacillus subtilis HM-66 and Bacillus paralicheniformis BL-09.</title>
        <authorList>
            <person name="Zhang H."/>
        </authorList>
    </citation>
    <scope>NUCLEOTIDE SEQUENCE [LARGE SCALE GENOMIC DNA]</scope>
    <source>
        <strain evidence="2">HM-08</strain>
    </source>
</reference>
<dbReference type="CDD" id="cd00093">
    <property type="entry name" value="HTH_XRE"/>
    <property type="match status" value="1"/>
</dbReference>
<dbReference type="InterPro" id="IPR010982">
    <property type="entry name" value="Lambda_DNA-bd_dom_sf"/>
</dbReference>
<dbReference type="Proteomes" id="UP000032024">
    <property type="component" value="Chromosome"/>
</dbReference>
<dbReference type="Pfam" id="PF21259">
    <property type="entry name" value="Rgg_C"/>
    <property type="match status" value="1"/>
</dbReference>
<dbReference type="AlphaFoldDB" id="A0A0C5C3S5"/>
<dbReference type="RefSeq" id="WP_017551570.1">
    <property type="nucleotide sequence ID" value="NZ_CP010525.1"/>
</dbReference>
<dbReference type="SUPFAM" id="SSF47413">
    <property type="entry name" value="lambda repressor-like DNA-binding domains"/>
    <property type="match status" value="1"/>
</dbReference>
<dbReference type="InterPro" id="IPR001387">
    <property type="entry name" value="Cro/C1-type_HTH"/>
</dbReference>
<dbReference type="PROSITE" id="PS50943">
    <property type="entry name" value="HTH_CROC1"/>
    <property type="match status" value="1"/>
</dbReference>
<accession>A0A0C5C3S5</accession>
<keyword evidence="2" id="KW-1185">Reference proteome</keyword>
<dbReference type="PANTHER" id="PTHR37038">
    <property type="entry name" value="TRANSCRIPTIONAL REGULATOR-RELATED"/>
    <property type="match status" value="1"/>
</dbReference>
<dbReference type="GO" id="GO:0003677">
    <property type="term" value="F:DNA binding"/>
    <property type="evidence" value="ECO:0007669"/>
    <property type="project" value="InterPro"/>
</dbReference>
<proteinExistence type="predicted"/>
<evidence type="ECO:0000313" key="1">
    <source>
        <dbReference type="EMBL" id="AJO21264.1"/>
    </source>
</evidence>
<gene>
    <name evidence="1" type="ORF">SB48_HM08orf00726</name>
</gene>
<sequence length="300" mass="35235">MSEYGSVIKQIRTGKGISQSFFEKRILLSQSQLSRIERGNSEPTFKDVINILDILHVPIEEFLYISNNYSHNCSWKVIRDVQEALNTNDVNTLKTLKEKIYEKYLISNDFMYHHYFCICKAHILRMEDKNEEISEIIKPVKEYLLKVDDWCTYELTLLKYILFFLVKQFVERISNGIFRSIEKYKEMETGYQIFTSFISALAFYFLKNRDFQKSLLLCNQVLNSHTPKSVMFDVIELSFIKGIAIYMSGSKQYGARLIRENFSILVNTNYSSSLDKFKKVLNEFGMDAINKKMNPNDESA</sequence>
<dbReference type="InterPro" id="IPR053163">
    <property type="entry name" value="HTH-type_regulator_Rgg"/>
</dbReference>
<dbReference type="EMBL" id="CP010525">
    <property type="protein sequence ID" value="AJO21264.1"/>
    <property type="molecule type" value="Genomic_DNA"/>
</dbReference>
<name>A0A0C5C3S5_HEYCO</name>
<dbReference type="SMART" id="SM00530">
    <property type="entry name" value="HTH_XRE"/>
    <property type="match status" value="1"/>
</dbReference>
<dbReference type="InterPro" id="IPR010057">
    <property type="entry name" value="Transcription_activator_Rgg_C"/>
</dbReference>
<dbReference type="Gene3D" id="1.25.40.10">
    <property type="entry name" value="Tetratricopeptide repeat domain"/>
    <property type="match status" value="1"/>
</dbReference>
<evidence type="ECO:0000313" key="2">
    <source>
        <dbReference type="Proteomes" id="UP000032024"/>
    </source>
</evidence>
<dbReference type="InterPro" id="IPR011990">
    <property type="entry name" value="TPR-like_helical_dom_sf"/>
</dbReference>
<protein>
    <submittedName>
        <fullName evidence="1">Uncharacterized protein</fullName>
    </submittedName>
</protein>
<dbReference type="Pfam" id="PF01381">
    <property type="entry name" value="HTH_3"/>
    <property type="match status" value="1"/>
</dbReference>